<keyword evidence="2" id="KW-1185">Reference proteome</keyword>
<dbReference type="AlphaFoldDB" id="A0A835CEK1"/>
<accession>A0A835CEK1</accession>
<sequence>MGQGDGRTIDYEAIVRLSIFETVQ</sequence>
<proteinExistence type="predicted"/>
<reference evidence="1" key="1">
    <citation type="submission" date="2020-09" db="EMBL/GenBank/DDBJ databases">
        <title>Genome-Enabled Discovery of Anthraquinone Biosynthesis in Senna tora.</title>
        <authorList>
            <person name="Kang S.-H."/>
            <person name="Pandey R.P."/>
            <person name="Lee C.-M."/>
            <person name="Sim J.-S."/>
            <person name="Jeong J.-T."/>
            <person name="Choi B.-S."/>
            <person name="Jung M."/>
            <person name="Ginzburg D."/>
            <person name="Zhao K."/>
            <person name="Won S.Y."/>
            <person name="Oh T.-J."/>
            <person name="Yu Y."/>
            <person name="Kim N.-H."/>
            <person name="Lee O.R."/>
            <person name="Lee T.-H."/>
            <person name="Bashyal P."/>
            <person name="Kim T.-S."/>
            <person name="Lee W.-H."/>
            <person name="Kawkins C."/>
            <person name="Kim C.-K."/>
            <person name="Kim J.S."/>
            <person name="Ahn B.O."/>
            <person name="Rhee S.Y."/>
            <person name="Sohng J.K."/>
        </authorList>
    </citation>
    <scope>NUCLEOTIDE SEQUENCE</scope>
    <source>
        <tissue evidence="1">Leaf</tissue>
    </source>
</reference>
<comment type="caution">
    <text evidence="1">The sequence shown here is derived from an EMBL/GenBank/DDBJ whole genome shotgun (WGS) entry which is preliminary data.</text>
</comment>
<evidence type="ECO:0000313" key="2">
    <source>
        <dbReference type="Proteomes" id="UP000634136"/>
    </source>
</evidence>
<organism evidence="1 2">
    <name type="scientific">Senna tora</name>
    <dbReference type="NCBI Taxonomy" id="362788"/>
    <lineage>
        <taxon>Eukaryota</taxon>
        <taxon>Viridiplantae</taxon>
        <taxon>Streptophyta</taxon>
        <taxon>Embryophyta</taxon>
        <taxon>Tracheophyta</taxon>
        <taxon>Spermatophyta</taxon>
        <taxon>Magnoliopsida</taxon>
        <taxon>eudicotyledons</taxon>
        <taxon>Gunneridae</taxon>
        <taxon>Pentapetalae</taxon>
        <taxon>rosids</taxon>
        <taxon>fabids</taxon>
        <taxon>Fabales</taxon>
        <taxon>Fabaceae</taxon>
        <taxon>Caesalpinioideae</taxon>
        <taxon>Cassia clade</taxon>
        <taxon>Senna</taxon>
    </lineage>
</organism>
<protein>
    <submittedName>
        <fullName evidence="1">Uncharacterized protein</fullName>
    </submittedName>
</protein>
<dbReference type="Proteomes" id="UP000634136">
    <property type="component" value="Unassembled WGS sequence"/>
</dbReference>
<evidence type="ECO:0000313" key="1">
    <source>
        <dbReference type="EMBL" id="KAF7838561.1"/>
    </source>
</evidence>
<dbReference type="EMBL" id="JAAIUW010000003">
    <property type="protein sequence ID" value="KAF7838561.1"/>
    <property type="molecule type" value="Genomic_DNA"/>
</dbReference>
<gene>
    <name evidence="1" type="ORF">G2W53_007043</name>
</gene>
<name>A0A835CEK1_9FABA</name>